<dbReference type="NCBIfam" id="NF008973">
    <property type="entry name" value="PRK12321.1"/>
    <property type="match status" value="1"/>
</dbReference>
<reference evidence="2 3" key="1">
    <citation type="submission" date="2023-10" db="EMBL/GenBank/DDBJ databases">
        <title>Novel methanotroph of the genus Methylocapsa from a subarctic wetland.</title>
        <authorList>
            <person name="Belova S.E."/>
            <person name="Oshkin I.Y."/>
            <person name="Miroshnikov K."/>
            <person name="Dedysh S.N."/>
        </authorList>
    </citation>
    <scope>NUCLEOTIDE SEQUENCE [LARGE SCALE GENOMIC DNA]</scope>
    <source>
        <strain evidence="2 3">RX1</strain>
    </source>
</reference>
<dbReference type="InterPro" id="IPR003672">
    <property type="entry name" value="CobN/Mg_chltase"/>
</dbReference>
<keyword evidence="2" id="KW-0436">Ligase</keyword>
<dbReference type="GO" id="GO:0051116">
    <property type="term" value="F:cobaltochelatase activity"/>
    <property type="evidence" value="ECO:0007669"/>
    <property type="project" value="UniProtKB-EC"/>
</dbReference>
<sequence>MHLLRTQSRSFDEAEAAIDLAQTPADLVFLSFSDSDLKIVAEAARRADHPISLRLANIAQLKHPYSVDLYIEKVVSKARFVLVRLLGGLDYWRYGVEELARAARAQNFALAIVPGEALADERLDAASTLPVADLRRILASFQHGGVESIAELLDRINGFPRALTFQCEPPAPPAAGRFEAGCRTLEAAKGGAFIIFYRSFLLAADVAPIQALADALSTRGFSAISIFVASLKDAQAIDFLRAEIAREKPDVIINTTGFSARLDDSASVLDEADAPVLQAILAGSTETQWKTDARGLSAADLAMNIVLPEMDGRLITRAIAFKTQAEYREDLEFAPVVHAASTSRVNFVVDLARAWIRLRNTPRAERKIACVLSDYPSKAGRGGYAVGLDTPKSIASIAALLREAGYDIGPLLHEDDLMRRLEAAAVTERLSLAAYAEALRAMPPDFVKSVRAQWGEPEEDERAHAGAFEFSILRAGHLLIALQPDRGAALDRKADYHNAALPPRHFYIAFYVFLRQCEKIDAMIHCGTHGTLEWLPGKAVALDEDCAPEAVLGPLPVIYPFIVNNPGEAAQAKRRIGALTIGHMTPPLTEAGSHGAAIEIEALFDEYAAAEALDPKRARLLAKAILERAEETGLAQDCGLERGADPMEALTHLDGWLCDLKEMRIRDGLHVFGQSPGASLRDAAAGLLHNMQASSSAQGQSGADALEDTAALIESCGPAERAGLLAALDGRFVAPGPGGAPSRGRLDVLPTGRNLYGVDPRAVPTRTAWEIGRRAAREVLNRHAQDHGEWPKRIVLDLWASATMRTGGDDLAQGLALLGVAPVWDHASSRVTGFEIISPARLDHPRIDVTLRISGLFRDVFPAQIALFDQAVRAVSELDEDGDSNPLAAARRRTTGALSRIFGAAPQAYGIGVSRAIDGDPSLARDDLGRLYLAATSHAYGGARGEGVATAEFADRVATADALIHVQDQDEQDILDADAIIDHEGGFAAAAQMLGNDPAIYHVETTRPGAIKARTLQEEIARVVRGRASNPRWIAGQMRHGHRGGAEIAETIDHLFALAVLTDAVASQHFELMFEATCGAPAVRAFLIEANPKAALAIVERFEAALRRGFWQSRRNSTLAILAEMRETLA</sequence>
<dbReference type="PANTHER" id="PTHR44119:SF4">
    <property type="entry name" value="AEROBIC COBALTOCHELATASE SUBUNIT COBN"/>
    <property type="match status" value="1"/>
</dbReference>
<evidence type="ECO:0000313" key="2">
    <source>
        <dbReference type="EMBL" id="WOJ91012.1"/>
    </source>
</evidence>
<protein>
    <submittedName>
        <fullName evidence="2">Cobaltochelatase subunit CobN</fullName>
        <ecNumber evidence="2">6.6.1.2</ecNumber>
    </submittedName>
</protein>
<gene>
    <name evidence="2" type="primary">cobN</name>
    <name evidence="2" type="ORF">RZS28_06940</name>
</gene>
<dbReference type="Pfam" id="PF02514">
    <property type="entry name" value="CobN-Mg_chel"/>
    <property type="match status" value="2"/>
</dbReference>
<dbReference type="RefSeq" id="WP_407340601.1">
    <property type="nucleotide sequence ID" value="NZ_CP136862.1"/>
</dbReference>
<feature type="domain" description="CobN/magnesium chelatase" evidence="1">
    <location>
        <begin position="191"/>
        <end position="681"/>
    </location>
</feature>
<organism evidence="2 3">
    <name type="scientific">Methylocapsa polymorpha</name>
    <dbReference type="NCBI Taxonomy" id="3080828"/>
    <lineage>
        <taxon>Bacteria</taxon>
        <taxon>Pseudomonadati</taxon>
        <taxon>Pseudomonadota</taxon>
        <taxon>Alphaproteobacteria</taxon>
        <taxon>Hyphomicrobiales</taxon>
        <taxon>Beijerinckiaceae</taxon>
        <taxon>Methylocapsa</taxon>
    </lineage>
</organism>
<name>A0ABZ0HUQ5_9HYPH</name>
<keyword evidence="3" id="KW-1185">Reference proteome</keyword>
<dbReference type="EMBL" id="CP136862">
    <property type="protein sequence ID" value="WOJ91012.1"/>
    <property type="molecule type" value="Genomic_DNA"/>
</dbReference>
<dbReference type="EC" id="6.6.1.2" evidence="2"/>
<evidence type="ECO:0000313" key="3">
    <source>
        <dbReference type="Proteomes" id="UP001626536"/>
    </source>
</evidence>
<dbReference type="CDD" id="cd10150">
    <property type="entry name" value="CobN_like"/>
    <property type="match status" value="1"/>
</dbReference>
<evidence type="ECO:0000259" key="1">
    <source>
        <dbReference type="Pfam" id="PF02514"/>
    </source>
</evidence>
<dbReference type="Proteomes" id="UP001626536">
    <property type="component" value="Chromosome"/>
</dbReference>
<proteinExistence type="predicted"/>
<accession>A0ABZ0HUQ5</accession>
<dbReference type="PANTHER" id="PTHR44119">
    <property type="entry name" value="MAGNESIUM-CHELATASE SUBUNIT CHLH, CHLOROPLASTIC"/>
    <property type="match status" value="1"/>
</dbReference>
<feature type="domain" description="CobN/magnesium chelatase" evidence="1">
    <location>
        <begin position="701"/>
        <end position="1116"/>
    </location>
</feature>